<dbReference type="AlphaFoldDB" id="E6PGB3"/>
<feature type="transmembrane region" description="Helical" evidence="1">
    <location>
        <begin position="70"/>
        <end position="89"/>
    </location>
</feature>
<evidence type="ECO:0000256" key="1">
    <source>
        <dbReference type="SAM" id="Phobius"/>
    </source>
</evidence>
<proteinExistence type="predicted"/>
<accession>E6PGB3</accession>
<evidence type="ECO:0000313" key="3">
    <source>
        <dbReference type="EMBL" id="CBI02940.1"/>
    </source>
</evidence>
<dbReference type="EMBL" id="CABO01000045">
    <property type="protein sequence ID" value="CBI02940.1"/>
    <property type="molecule type" value="Genomic_DNA"/>
</dbReference>
<reference evidence="2" key="1">
    <citation type="submission" date="2009-10" db="EMBL/GenBank/DDBJ databases">
        <title>Diversity of trophic interactions inside an arsenic-rich microbial ecosystem.</title>
        <authorList>
            <person name="Bertin P.N."/>
            <person name="Heinrich-Salmeron A."/>
            <person name="Pelletier E."/>
            <person name="Goulhen-Chollet F."/>
            <person name="Arsene-Ploetze F."/>
            <person name="Gallien S."/>
            <person name="Calteau A."/>
            <person name="Vallenet D."/>
            <person name="Casiot C."/>
            <person name="Chane-Woon-Ming B."/>
            <person name="Giloteaux L."/>
            <person name="Barakat M."/>
            <person name="Bonnefoy V."/>
            <person name="Bruneel O."/>
            <person name="Chandler M."/>
            <person name="Cleiss J."/>
            <person name="Duran R."/>
            <person name="Elbaz-Poulichet F."/>
            <person name="Fonknechten N."/>
            <person name="Lauga B."/>
            <person name="Mornico D."/>
            <person name="Ortet P."/>
            <person name="Schaeffer C."/>
            <person name="Siguier P."/>
            <person name="Alexander Thil Smith A."/>
            <person name="Van Dorsselaer A."/>
            <person name="Weissenbach J."/>
            <person name="Medigue C."/>
            <person name="Le Paslier D."/>
        </authorList>
    </citation>
    <scope>NUCLEOTIDE SEQUENCE</scope>
</reference>
<feature type="transmembrane region" description="Helical" evidence="1">
    <location>
        <begin position="45"/>
        <end position="63"/>
    </location>
</feature>
<evidence type="ECO:0000313" key="2">
    <source>
        <dbReference type="EMBL" id="CBH75501.1"/>
    </source>
</evidence>
<keyword evidence="1" id="KW-0472">Membrane</keyword>
<sequence>MPPIDIVGILAALALAFAAFAASRRNEGHPYADEVYAMTPRSHRRYAALGLLFALAIAAALALHLPTLPLLAILTLVIVFYATSFLRGFSDV</sequence>
<dbReference type="EMBL" id="CABL01000011">
    <property type="protein sequence ID" value="CBH75501.1"/>
    <property type="molecule type" value="Genomic_DNA"/>
</dbReference>
<keyword evidence="1" id="KW-0812">Transmembrane</keyword>
<organism evidence="2">
    <name type="scientific">mine drainage metagenome</name>
    <dbReference type="NCBI Taxonomy" id="410659"/>
    <lineage>
        <taxon>unclassified sequences</taxon>
        <taxon>metagenomes</taxon>
        <taxon>ecological metagenomes</taxon>
    </lineage>
</organism>
<comment type="caution">
    <text evidence="2">The sequence shown here is derived from an EMBL/GenBank/DDBJ whole genome shotgun (WGS) entry which is preliminary data.</text>
</comment>
<name>E6PGB3_9ZZZZ</name>
<protein>
    <submittedName>
        <fullName evidence="2">ABC transporter permease protein</fullName>
    </submittedName>
</protein>
<gene>
    <name evidence="2" type="ORF">CARN1_2571</name>
    <name evidence="3" type="ORF">CARN4_2713</name>
</gene>
<keyword evidence="1" id="KW-1133">Transmembrane helix</keyword>